<sequence>MKLQSSVHGRMKAQSGRSGVTWGTGVELDVDRTKAAKRANQTEDAEKTGQSMSQSIYFLPRVSLGVNVPSVAIRGVSLSSEV</sequence>
<evidence type="ECO:0000313" key="3">
    <source>
        <dbReference type="Proteomes" id="UP001605036"/>
    </source>
</evidence>
<evidence type="ECO:0000256" key="1">
    <source>
        <dbReference type="SAM" id="MobiDB-lite"/>
    </source>
</evidence>
<dbReference type="AlphaFoldDB" id="A0ABD1XX64"/>
<feature type="region of interest" description="Disordered" evidence="1">
    <location>
        <begin position="1"/>
        <end position="24"/>
    </location>
</feature>
<name>A0ABD1XX64_9MARC</name>
<evidence type="ECO:0000313" key="2">
    <source>
        <dbReference type="EMBL" id="KAL2613218.1"/>
    </source>
</evidence>
<dbReference type="Proteomes" id="UP001605036">
    <property type="component" value="Unassembled WGS sequence"/>
</dbReference>
<organism evidence="2 3">
    <name type="scientific">Riccia fluitans</name>
    <dbReference type="NCBI Taxonomy" id="41844"/>
    <lineage>
        <taxon>Eukaryota</taxon>
        <taxon>Viridiplantae</taxon>
        <taxon>Streptophyta</taxon>
        <taxon>Embryophyta</taxon>
        <taxon>Marchantiophyta</taxon>
        <taxon>Marchantiopsida</taxon>
        <taxon>Marchantiidae</taxon>
        <taxon>Marchantiales</taxon>
        <taxon>Ricciaceae</taxon>
        <taxon>Riccia</taxon>
    </lineage>
</organism>
<protein>
    <submittedName>
        <fullName evidence="2">Uncharacterized protein</fullName>
    </submittedName>
</protein>
<comment type="caution">
    <text evidence="2">The sequence shown here is derived from an EMBL/GenBank/DDBJ whole genome shotgun (WGS) entry which is preliminary data.</text>
</comment>
<reference evidence="2 3" key="1">
    <citation type="submission" date="2024-09" db="EMBL/GenBank/DDBJ databases">
        <title>Chromosome-scale assembly of Riccia fluitans.</title>
        <authorList>
            <person name="Paukszto L."/>
            <person name="Sawicki J."/>
            <person name="Karawczyk K."/>
            <person name="Piernik-Szablinska J."/>
            <person name="Szczecinska M."/>
            <person name="Mazdziarz M."/>
        </authorList>
    </citation>
    <scope>NUCLEOTIDE SEQUENCE [LARGE SCALE GENOMIC DNA]</scope>
    <source>
        <strain evidence="2">Rf_01</strain>
        <tissue evidence="2">Aerial parts of the thallus</tissue>
    </source>
</reference>
<gene>
    <name evidence="2" type="ORF">R1flu_024910</name>
</gene>
<accession>A0ABD1XX64</accession>
<keyword evidence="3" id="KW-1185">Reference proteome</keyword>
<proteinExistence type="predicted"/>
<dbReference type="EMBL" id="JBHFFA010000007">
    <property type="protein sequence ID" value="KAL2613218.1"/>
    <property type="molecule type" value="Genomic_DNA"/>
</dbReference>